<dbReference type="EMBL" id="JBBWWR010000005">
    <property type="protein sequence ID" value="KAK8967443.1"/>
    <property type="molecule type" value="Genomic_DNA"/>
</dbReference>
<feature type="region of interest" description="Disordered" evidence="1">
    <location>
        <begin position="19"/>
        <end position="100"/>
    </location>
</feature>
<feature type="compositionally biased region" description="Basic and acidic residues" evidence="1">
    <location>
        <begin position="65"/>
        <end position="75"/>
    </location>
</feature>
<name>A0ABR2MU23_9ASPA</name>
<organism evidence="2 3">
    <name type="scientific">Platanthera guangdongensis</name>
    <dbReference type="NCBI Taxonomy" id="2320717"/>
    <lineage>
        <taxon>Eukaryota</taxon>
        <taxon>Viridiplantae</taxon>
        <taxon>Streptophyta</taxon>
        <taxon>Embryophyta</taxon>
        <taxon>Tracheophyta</taxon>
        <taxon>Spermatophyta</taxon>
        <taxon>Magnoliopsida</taxon>
        <taxon>Liliopsida</taxon>
        <taxon>Asparagales</taxon>
        <taxon>Orchidaceae</taxon>
        <taxon>Orchidoideae</taxon>
        <taxon>Orchideae</taxon>
        <taxon>Orchidinae</taxon>
        <taxon>Platanthera</taxon>
    </lineage>
</organism>
<proteinExistence type="predicted"/>
<evidence type="ECO:0000313" key="3">
    <source>
        <dbReference type="Proteomes" id="UP001412067"/>
    </source>
</evidence>
<accession>A0ABR2MU23</accession>
<protein>
    <submittedName>
        <fullName evidence="2">Uncharacterized protein</fullName>
    </submittedName>
</protein>
<reference evidence="2 3" key="1">
    <citation type="journal article" date="2022" name="Nat. Plants">
        <title>Genomes of leafy and leafless Platanthera orchids illuminate the evolution of mycoheterotrophy.</title>
        <authorList>
            <person name="Li M.H."/>
            <person name="Liu K.W."/>
            <person name="Li Z."/>
            <person name="Lu H.C."/>
            <person name="Ye Q.L."/>
            <person name="Zhang D."/>
            <person name="Wang J.Y."/>
            <person name="Li Y.F."/>
            <person name="Zhong Z.M."/>
            <person name="Liu X."/>
            <person name="Yu X."/>
            <person name="Liu D.K."/>
            <person name="Tu X.D."/>
            <person name="Liu B."/>
            <person name="Hao Y."/>
            <person name="Liao X.Y."/>
            <person name="Jiang Y.T."/>
            <person name="Sun W.H."/>
            <person name="Chen J."/>
            <person name="Chen Y.Q."/>
            <person name="Ai Y."/>
            <person name="Zhai J.W."/>
            <person name="Wu S.S."/>
            <person name="Zhou Z."/>
            <person name="Hsiao Y.Y."/>
            <person name="Wu W.L."/>
            <person name="Chen Y.Y."/>
            <person name="Lin Y.F."/>
            <person name="Hsu J.L."/>
            <person name="Li C.Y."/>
            <person name="Wang Z.W."/>
            <person name="Zhao X."/>
            <person name="Zhong W.Y."/>
            <person name="Ma X.K."/>
            <person name="Ma L."/>
            <person name="Huang J."/>
            <person name="Chen G.Z."/>
            <person name="Huang M.Z."/>
            <person name="Huang L."/>
            <person name="Peng D.H."/>
            <person name="Luo Y.B."/>
            <person name="Zou S.Q."/>
            <person name="Chen S.P."/>
            <person name="Lan S."/>
            <person name="Tsai W.C."/>
            <person name="Van de Peer Y."/>
            <person name="Liu Z.J."/>
        </authorList>
    </citation>
    <scope>NUCLEOTIDE SEQUENCE [LARGE SCALE GENOMIC DNA]</scope>
    <source>
        <strain evidence="2">Lor288</strain>
    </source>
</reference>
<feature type="compositionally biased region" description="Low complexity" evidence="1">
    <location>
        <begin position="38"/>
        <end position="48"/>
    </location>
</feature>
<feature type="compositionally biased region" description="Polar residues" evidence="1">
    <location>
        <begin position="85"/>
        <end position="97"/>
    </location>
</feature>
<comment type="caution">
    <text evidence="2">The sequence shown here is derived from an EMBL/GenBank/DDBJ whole genome shotgun (WGS) entry which is preliminary data.</text>
</comment>
<dbReference type="Proteomes" id="UP001412067">
    <property type="component" value="Unassembled WGS sequence"/>
</dbReference>
<keyword evidence="3" id="KW-1185">Reference proteome</keyword>
<evidence type="ECO:0000313" key="2">
    <source>
        <dbReference type="EMBL" id="KAK8967443.1"/>
    </source>
</evidence>
<gene>
    <name evidence="2" type="ORF">KSP40_PGU019398</name>
</gene>
<evidence type="ECO:0000256" key="1">
    <source>
        <dbReference type="SAM" id="MobiDB-lite"/>
    </source>
</evidence>
<sequence>MLRCKGWRRCWRLIQCRGKGIAGDGGTRGSREADQRPLLSLSSNTNNSGEEKKQMKSFLEGEEAEINHVQKEKGRGGNGPDDSKQQQQRQLCFQNSGRPFDQLPAGGGCSQWWEFLAYE</sequence>